<evidence type="ECO:0000313" key="9">
    <source>
        <dbReference type="Proteomes" id="UP000617743"/>
    </source>
</evidence>
<evidence type="ECO:0000256" key="2">
    <source>
        <dbReference type="ARBA" id="ARBA00022714"/>
    </source>
</evidence>
<dbReference type="EMBL" id="BMWC01000004">
    <property type="protein sequence ID" value="GGX02027.1"/>
    <property type="molecule type" value="Genomic_DNA"/>
</dbReference>
<dbReference type="PROSITE" id="PS51296">
    <property type="entry name" value="RIESKE"/>
    <property type="match status" value="1"/>
</dbReference>
<keyword evidence="6" id="KW-0411">Iron-sulfur</keyword>
<dbReference type="SUPFAM" id="SSF55961">
    <property type="entry name" value="Bet v1-like"/>
    <property type="match status" value="1"/>
</dbReference>
<dbReference type="InterPro" id="IPR015879">
    <property type="entry name" value="Ring_hydroxy_dOase_asu_C_dom"/>
</dbReference>
<keyword evidence="5" id="KW-0408">Iron</keyword>
<dbReference type="Gene3D" id="3.90.380.10">
    <property type="entry name" value="Naphthalene 1,2-dioxygenase Alpha Subunit, Chain A, domain 1"/>
    <property type="match status" value="1"/>
</dbReference>
<organism evidence="8 9">
    <name type="scientific">Streptomyces lomondensis</name>
    <dbReference type="NCBI Taxonomy" id="68229"/>
    <lineage>
        <taxon>Bacteria</taxon>
        <taxon>Bacillati</taxon>
        <taxon>Actinomycetota</taxon>
        <taxon>Actinomycetes</taxon>
        <taxon>Kitasatosporales</taxon>
        <taxon>Streptomycetaceae</taxon>
        <taxon>Streptomyces</taxon>
    </lineage>
</organism>
<dbReference type="Pfam" id="PF00355">
    <property type="entry name" value="Rieske"/>
    <property type="match status" value="1"/>
</dbReference>
<keyword evidence="3" id="KW-0479">Metal-binding</keyword>
<evidence type="ECO:0000313" key="8">
    <source>
        <dbReference type="EMBL" id="GGX02027.1"/>
    </source>
</evidence>
<evidence type="ECO:0000259" key="7">
    <source>
        <dbReference type="PROSITE" id="PS51296"/>
    </source>
</evidence>
<comment type="caution">
    <text evidence="8">The sequence shown here is derived from an EMBL/GenBank/DDBJ whole genome shotgun (WGS) entry which is preliminary data.</text>
</comment>
<dbReference type="RefSeq" id="WP_190051148.1">
    <property type="nucleotide sequence ID" value="NZ_BMWC01000004.1"/>
</dbReference>
<keyword evidence="8" id="KW-0223">Dioxygenase</keyword>
<name>A0ABQ2X6M8_9ACTN</name>
<dbReference type="Proteomes" id="UP000617743">
    <property type="component" value="Unassembled WGS sequence"/>
</dbReference>
<proteinExistence type="predicted"/>
<protein>
    <submittedName>
        <fullName evidence="8">Dioxygenase</fullName>
    </submittedName>
</protein>
<dbReference type="GO" id="GO:0051213">
    <property type="term" value="F:dioxygenase activity"/>
    <property type="evidence" value="ECO:0007669"/>
    <property type="project" value="UniProtKB-KW"/>
</dbReference>
<dbReference type="SUPFAM" id="SSF50022">
    <property type="entry name" value="ISP domain"/>
    <property type="match status" value="1"/>
</dbReference>
<dbReference type="Gene3D" id="2.102.10.10">
    <property type="entry name" value="Rieske [2Fe-2S] iron-sulphur domain"/>
    <property type="match status" value="1"/>
</dbReference>
<keyword evidence="9" id="KW-1185">Reference proteome</keyword>
<dbReference type="InterPro" id="IPR017941">
    <property type="entry name" value="Rieske_2Fe-2S"/>
</dbReference>
<dbReference type="Pfam" id="PF00848">
    <property type="entry name" value="Ring_hydroxyl_A"/>
    <property type="match status" value="1"/>
</dbReference>
<accession>A0ABQ2X6M8</accession>
<evidence type="ECO:0000256" key="3">
    <source>
        <dbReference type="ARBA" id="ARBA00022723"/>
    </source>
</evidence>
<dbReference type="PANTHER" id="PTHR43756:SF5">
    <property type="entry name" value="CHOLINE MONOOXYGENASE, CHLOROPLASTIC"/>
    <property type="match status" value="1"/>
</dbReference>
<reference evidence="9" key="1">
    <citation type="journal article" date="2019" name="Int. J. Syst. Evol. Microbiol.">
        <title>The Global Catalogue of Microorganisms (GCM) 10K type strain sequencing project: providing services to taxonomists for standard genome sequencing and annotation.</title>
        <authorList>
            <consortium name="The Broad Institute Genomics Platform"/>
            <consortium name="The Broad Institute Genome Sequencing Center for Infectious Disease"/>
            <person name="Wu L."/>
            <person name="Ma J."/>
        </authorList>
    </citation>
    <scope>NUCLEOTIDE SEQUENCE [LARGE SCALE GENOMIC DNA]</scope>
    <source>
        <strain evidence="9">JCM 4866</strain>
    </source>
</reference>
<gene>
    <name evidence="8" type="ORF">GCM10010383_35230</name>
</gene>
<dbReference type="CDD" id="cd03469">
    <property type="entry name" value="Rieske_RO_Alpha_N"/>
    <property type="match status" value="1"/>
</dbReference>
<keyword evidence="2" id="KW-0001">2Fe-2S</keyword>
<sequence>MPHRELYSLLDELTRIAALPLERGETLPARAYTSEDFYRLEREHIFRADWLCAGHVDQVARPGDYLRTDVLGEPLVITRDEDGDLHALSRVCRHRFMDVLPPETTPEQGSLKRLTCPYHTWTYRLNGEYAGQLAGAPLMGKVDFDRAACRLPRYRLEVWNGLIMICADPEAPALGPQLDELTAKLAPYRLADLVVAYTAGWEDIPANWKVGLENGSENYHHMGSHAATLEPVLPGRDTVVDECDGRWFTMYTPFAADAVAEMGTTEEAAEEGAPGVIGTLIPGLGERELSGMTIAGVFPHLAMALLPDSVTFLRQIPTGPGTHDAHFTVLVPAEVRDKPGFDAYVDAARQQLETIQSEDLVAIRGVQRGLATDPGPSGGRFSHLERPLWQFQRYLADRIVEHMPSATP</sequence>
<dbReference type="InterPro" id="IPR036922">
    <property type="entry name" value="Rieske_2Fe-2S_sf"/>
</dbReference>
<evidence type="ECO:0000256" key="1">
    <source>
        <dbReference type="ARBA" id="ARBA00001962"/>
    </source>
</evidence>
<feature type="domain" description="Rieske" evidence="7">
    <location>
        <begin position="50"/>
        <end position="165"/>
    </location>
</feature>
<evidence type="ECO:0000256" key="6">
    <source>
        <dbReference type="ARBA" id="ARBA00023014"/>
    </source>
</evidence>
<dbReference type="InterPro" id="IPR001663">
    <property type="entry name" value="Rng_hydr_dOase-A"/>
</dbReference>
<comment type="cofactor">
    <cofactor evidence="1">
        <name>Fe cation</name>
        <dbReference type="ChEBI" id="CHEBI:24875"/>
    </cofactor>
</comment>
<keyword evidence="4" id="KW-0560">Oxidoreductase</keyword>
<evidence type="ECO:0000256" key="5">
    <source>
        <dbReference type="ARBA" id="ARBA00023004"/>
    </source>
</evidence>
<dbReference type="PANTHER" id="PTHR43756">
    <property type="entry name" value="CHOLINE MONOOXYGENASE, CHLOROPLASTIC"/>
    <property type="match status" value="1"/>
</dbReference>
<dbReference type="PRINTS" id="PR00090">
    <property type="entry name" value="RNGDIOXGNASE"/>
</dbReference>
<evidence type="ECO:0000256" key="4">
    <source>
        <dbReference type="ARBA" id="ARBA00023002"/>
    </source>
</evidence>